<dbReference type="Proteomes" id="UP000010824">
    <property type="component" value="Chromosome"/>
</dbReference>
<evidence type="ECO:0000313" key="3">
    <source>
        <dbReference type="Proteomes" id="UP000010824"/>
    </source>
</evidence>
<gene>
    <name evidence="2" type="ordered locus">Metfor_0265</name>
</gene>
<name>L0HC11_METFS</name>
<dbReference type="EMBL" id="CP003167">
    <property type="protein sequence ID" value="AGB01346.1"/>
    <property type="molecule type" value="Genomic_DNA"/>
</dbReference>
<evidence type="ECO:0000256" key="1">
    <source>
        <dbReference type="SAM" id="MobiDB-lite"/>
    </source>
</evidence>
<sequence>MFNELPSIGHGQKSFNKVYIPMARYRQLIISEGGAGVAQDLMKTIGALQDAAVGRCRKRIEDAALKAKGLLRTGEQGDNESSPAQRPSCGVTSILKRKHGL</sequence>
<dbReference type="eggNOG" id="arCOG13251">
    <property type="taxonomic scope" value="Archaea"/>
</dbReference>
<dbReference type="InParanoid" id="L0HC11"/>
<accession>L0HC11</accession>
<feature type="region of interest" description="Disordered" evidence="1">
    <location>
        <begin position="71"/>
        <end position="101"/>
    </location>
</feature>
<reference evidence="3" key="1">
    <citation type="submission" date="2011-12" db="EMBL/GenBank/DDBJ databases">
        <title>Complete sequence of Methanoregula formicicum SMSP.</title>
        <authorList>
            <person name="Lucas S."/>
            <person name="Han J."/>
            <person name="Lapidus A."/>
            <person name="Cheng J.-F."/>
            <person name="Goodwin L."/>
            <person name="Pitluck S."/>
            <person name="Peters L."/>
            <person name="Ovchinnikova G."/>
            <person name="Teshima H."/>
            <person name="Detter J.C."/>
            <person name="Han C."/>
            <person name="Tapia R."/>
            <person name="Land M."/>
            <person name="Hauser L."/>
            <person name="Kyrpides N."/>
            <person name="Ivanova N."/>
            <person name="Pagani I."/>
            <person name="Imachi H."/>
            <person name="Tamaki H."/>
            <person name="Sekiguchi Y."/>
            <person name="Kamagata Y."/>
            <person name="Cadillo-Quiroz H."/>
            <person name="Zinder S."/>
            <person name="Liu W.-T."/>
            <person name="Woyke T."/>
        </authorList>
    </citation>
    <scope>NUCLEOTIDE SEQUENCE [LARGE SCALE GENOMIC DNA]</scope>
    <source>
        <strain evidence="3">DSM 22288 / NBRC 105244 / SMSP</strain>
    </source>
</reference>
<dbReference type="AlphaFoldDB" id="L0HC11"/>
<dbReference type="HOGENOM" id="CLU_2285032_0_0_2"/>
<keyword evidence="3" id="KW-1185">Reference proteome</keyword>
<evidence type="ECO:0000313" key="2">
    <source>
        <dbReference type="EMBL" id="AGB01346.1"/>
    </source>
</evidence>
<dbReference type="STRING" id="593750.Metfor_0265"/>
<dbReference type="KEGG" id="mfo:Metfor_0265"/>
<reference evidence="2 3" key="2">
    <citation type="journal article" date="2014" name="Genome Announc.">
        <title>Complete Genome Sequence of Methanoregula formicica SMSPT, a Mesophilic Hydrogenotrophic Methanogen Isolated from a Methanogenic Upflow Anaerobic Sludge Blanket Reactor.</title>
        <authorList>
            <person name="Yamamoto K."/>
            <person name="Tamaki H."/>
            <person name="Cadillo-Quiroz H."/>
            <person name="Imachi H."/>
            <person name="Kyrpides N."/>
            <person name="Woyke T."/>
            <person name="Goodwin L."/>
            <person name="Zinder S.H."/>
            <person name="Kamagata Y."/>
            <person name="Liu W.T."/>
        </authorList>
    </citation>
    <scope>NUCLEOTIDE SEQUENCE [LARGE SCALE GENOMIC DNA]</scope>
    <source>
        <strain evidence="3">DSM 22288 / NBRC 105244 / SMSP</strain>
    </source>
</reference>
<organism evidence="2 3">
    <name type="scientific">Methanoregula formicica (strain DSM 22288 / NBRC 105244 / SMSP)</name>
    <dbReference type="NCBI Taxonomy" id="593750"/>
    <lineage>
        <taxon>Archaea</taxon>
        <taxon>Methanobacteriati</taxon>
        <taxon>Methanobacteriota</taxon>
        <taxon>Stenosarchaea group</taxon>
        <taxon>Methanomicrobia</taxon>
        <taxon>Methanomicrobiales</taxon>
        <taxon>Methanoregulaceae</taxon>
        <taxon>Methanoregula</taxon>
    </lineage>
</organism>
<proteinExistence type="predicted"/>
<protein>
    <submittedName>
        <fullName evidence="2">Uncharacterized protein</fullName>
    </submittedName>
</protein>